<organism evidence="1 2">
    <name type="scientific">Candidatus Kutchimonas denitrificans</name>
    <dbReference type="NCBI Taxonomy" id="3056748"/>
    <lineage>
        <taxon>Bacteria</taxon>
        <taxon>Pseudomonadati</taxon>
        <taxon>Gemmatimonadota</taxon>
        <taxon>Gemmatimonadia</taxon>
        <taxon>Candidatus Palauibacterales</taxon>
        <taxon>Candidatus Palauibacteraceae</taxon>
        <taxon>Candidatus Kutchimonas</taxon>
    </lineage>
</organism>
<comment type="caution">
    <text evidence="1">The sequence shown here is derived from an EMBL/GenBank/DDBJ whole genome shotgun (WGS) entry which is preliminary data.</text>
</comment>
<dbReference type="NCBIfam" id="TIGR03172">
    <property type="entry name" value="selenium cofactor biosynthesis protein YqeC"/>
    <property type="match status" value="1"/>
</dbReference>
<sequence length="250" mass="27051">MNDLVDVLESRTGTSCAVGAGGKKTTLYHLATTHPGRVGLTSTVPTARFPSRLGAYEVIAEGGELVDAVLQAARRHPLVAFARPEVKRARYGGLSSQLLEEIQEARVFDLLLVKGDGARRRWIKAPTADEPVIPIGTTTVLPVVSARAMGEPLTEQIAHRLHRVEKVTGARYGETVRPAHIARLLADPDGSLKGTGEMRVIPILNMVDNKELETAALEAAEAALEMTDRYDRIVLTCHLSPDRLVAVVSR</sequence>
<dbReference type="Proteomes" id="UP000702544">
    <property type="component" value="Unassembled WGS sequence"/>
</dbReference>
<dbReference type="Pfam" id="PF19842">
    <property type="entry name" value="YqeC"/>
    <property type="match status" value="1"/>
</dbReference>
<evidence type="ECO:0000313" key="2">
    <source>
        <dbReference type="Proteomes" id="UP000702544"/>
    </source>
</evidence>
<accession>A0AAE4Z676</accession>
<dbReference type="EMBL" id="JAACAK010000046">
    <property type="protein sequence ID" value="NIR74499.1"/>
    <property type="molecule type" value="Genomic_DNA"/>
</dbReference>
<protein>
    <submittedName>
        <fullName evidence="1">Selenium-dependent hydroxylase accessory protein YqeC</fullName>
    </submittedName>
</protein>
<gene>
    <name evidence="1" type="primary">yqeC</name>
    <name evidence="1" type="ORF">GWO12_05235</name>
</gene>
<name>A0AAE4Z676_9BACT</name>
<evidence type="ECO:0000313" key="1">
    <source>
        <dbReference type="EMBL" id="NIR74499.1"/>
    </source>
</evidence>
<dbReference type="InterPro" id="IPR017587">
    <property type="entry name" value="YqeC"/>
</dbReference>
<proteinExistence type="predicted"/>
<dbReference type="AlphaFoldDB" id="A0AAE4Z676"/>
<reference evidence="1 2" key="1">
    <citation type="submission" date="2020-01" db="EMBL/GenBank/DDBJ databases">
        <title>Genomes assembled from Gulf of Kutch pelagic sediment metagenomes.</title>
        <authorList>
            <person name="Chandrashekar M."/>
            <person name="Mahajan M.S."/>
            <person name="Dave K.J."/>
            <person name="Vatsa P."/>
            <person name="Nathani N.M."/>
        </authorList>
    </citation>
    <scope>NUCLEOTIDE SEQUENCE [LARGE SCALE GENOMIC DNA]</scope>
    <source>
        <strain evidence="1">KS3-K002</strain>
    </source>
</reference>